<reference evidence="3 4" key="1">
    <citation type="submission" date="2014-03" db="EMBL/GenBank/DDBJ databases">
        <title>The draft genome sequence of Marivita geojedonensis KCTC 23882.</title>
        <authorList>
            <person name="Lai Q."/>
            <person name="Shao Z."/>
        </authorList>
    </citation>
    <scope>NUCLEOTIDE SEQUENCE [LARGE SCALE GENOMIC DNA]</scope>
    <source>
        <strain evidence="3 4">DPG-138</strain>
    </source>
</reference>
<dbReference type="GO" id="GO:0016757">
    <property type="term" value="F:glycosyltransferase activity"/>
    <property type="evidence" value="ECO:0007669"/>
    <property type="project" value="InterPro"/>
</dbReference>
<dbReference type="PANTHER" id="PTHR46401">
    <property type="entry name" value="GLYCOSYLTRANSFERASE WBBK-RELATED"/>
    <property type="match status" value="1"/>
</dbReference>
<dbReference type="Pfam" id="PF00534">
    <property type="entry name" value="Glycos_transf_1"/>
    <property type="match status" value="1"/>
</dbReference>
<keyword evidence="1" id="KW-0808">Transferase</keyword>
<feature type="domain" description="Glycosyl transferase family 1" evidence="2">
    <location>
        <begin position="233"/>
        <end position="350"/>
    </location>
</feature>
<dbReference type="SUPFAM" id="SSF53756">
    <property type="entry name" value="UDP-Glycosyltransferase/glycogen phosphorylase"/>
    <property type="match status" value="1"/>
</dbReference>
<dbReference type="InterPro" id="IPR001296">
    <property type="entry name" value="Glyco_trans_1"/>
</dbReference>
<comment type="caution">
    <text evidence="3">The sequence shown here is derived from an EMBL/GenBank/DDBJ whole genome shotgun (WGS) entry which is preliminary data.</text>
</comment>
<dbReference type="EMBL" id="JFKC01000001">
    <property type="protein sequence ID" value="OSQ53559.1"/>
    <property type="molecule type" value="Genomic_DNA"/>
</dbReference>
<dbReference type="AlphaFoldDB" id="A0A1X4NRJ0"/>
<accession>A0A1X4NRJ0</accession>
<dbReference type="Proteomes" id="UP000193926">
    <property type="component" value="Unassembled WGS sequence"/>
</dbReference>
<dbReference type="Gene3D" id="3.40.50.2000">
    <property type="entry name" value="Glycogen Phosphorylase B"/>
    <property type="match status" value="1"/>
</dbReference>
<sequence>MANSRASAHLLDVTRTVSRAHWQPTGIDRIERAYIARLIYDPAPLFGLVRTKLGYLLLDDSGCQSLLEHCETQIWQDADLLSRLLRRSDADRARTETGLRRIALDRATPARLTAMLKRHLPRGTAYLNTGQTQFNDRIVHALKACEDVRISVYLHDTIPLDFPEVQTNASRLRFKQFFGRTDRHADLVLCNSEHTRSRVLYHADHLKDDQVHVVMPGVPDIKLGTAPNGPWSGEAYVMAIGTIEPRKNIGFLLDLWDTFSGPDDPHLVICGRRGWMSEDVFARLDRHPPNVHELSGLPDSAMWALLKDSCGLLFPSKAEGFGYPAIEAIRLQVPVICTPLPVFREVLGNSAIYADESDRYLWRSKVEQLTQVRRGQSGEQYSVGSCLVPTWQEHFNLLFTLL</sequence>
<evidence type="ECO:0000259" key="2">
    <source>
        <dbReference type="Pfam" id="PF00534"/>
    </source>
</evidence>
<organism evidence="3 4">
    <name type="scientific">Marivita geojedonensis</name>
    <dbReference type="NCBI Taxonomy" id="1123756"/>
    <lineage>
        <taxon>Bacteria</taxon>
        <taxon>Pseudomonadati</taxon>
        <taxon>Pseudomonadota</taxon>
        <taxon>Alphaproteobacteria</taxon>
        <taxon>Rhodobacterales</taxon>
        <taxon>Roseobacteraceae</taxon>
        <taxon>Marivita</taxon>
    </lineage>
</organism>
<keyword evidence="4" id="KW-1185">Reference proteome</keyword>
<evidence type="ECO:0000313" key="4">
    <source>
        <dbReference type="Proteomes" id="UP000193926"/>
    </source>
</evidence>
<proteinExistence type="predicted"/>
<name>A0A1X4NRJ0_9RHOB</name>
<evidence type="ECO:0000256" key="1">
    <source>
        <dbReference type="ARBA" id="ARBA00022679"/>
    </source>
</evidence>
<gene>
    <name evidence="3" type="ORF">MGEO_01715</name>
</gene>
<dbReference type="PANTHER" id="PTHR46401:SF2">
    <property type="entry name" value="GLYCOSYLTRANSFERASE WBBK-RELATED"/>
    <property type="match status" value="1"/>
</dbReference>
<dbReference type="STRING" id="1123756.MGEO_01715"/>
<evidence type="ECO:0000313" key="3">
    <source>
        <dbReference type="EMBL" id="OSQ53559.1"/>
    </source>
</evidence>
<dbReference type="GO" id="GO:0009103">
    <property type="term" value="P:lipopolysaccharide biosynthetic process"/>
    <property type="evidence" value="ECO:0007669"/>
    <property type="project" value="TreeGrafter"/>
</dbReference>
<protein>
    <recommendedName>
        <fullName evidence="2">Glycosyl transferase family 1 domain-containing protein</fullName>
    </recommendedName>
</protein>